<keyword evidence="3" id="KW-0862">Zinc</keyword>
<accession>A0AAV4WRQ5</accession>
<dbReference type="Pfam" id="PF00096">
    <property type="entry name" value="zf-C2H2"/>
    <property type="match status" value="2"/>
</dbReference>
<dbReference type="GO" id="GO:0000981">
    <property type="term" value="F:DNA-binding transcription factor activity, RNA polymerase II-specific"/>
    <property type="evidence" value="ECO:0007669"/>
    <property type="project" value="TreeGrafter"/>
</dbReference>
<organism evidence="6 7">
    <name type="scientific">Caerostris darwini</name>
    <dbReference type="NCBI Taxonomy" id="1538125"/>
    <lineage>
        <taxon>Eukaryota</taxon>
        <taxon>Metazoa</taxon>
        <taxon>Ecdysozoa</taxon>
        <taxon>Arthropoda</taxon>
        <taxon>Chelicerata</taxon>
        <taxon>Arachnida</taxon>
        <taxon>Araneae</taxon>
        <taxon>Araneomorphae</taxon>
        <taxon>Entelegynae</taxon>
        <taxon>Araneoidea</taxon>
        <taxon>Araneidae</taxon>
        <taxon>Caerostris</taxon>
    </lineage>
</organism>
<dbReference type="PANTHER" id="PTHR23235">
    <property type="entry name" value="KRUEPPEL-LIKE TRANSCRIPTION FACTOR"/>
    <property type="match status" value="1"/>
</dbReference>
<keyword evidence="2 4" id="KW-0863">Zinc-finger</keyword>
<proteinExistence type="predicted"/>
<dbReference type="InterPro" id="IPR013087">
    <property type="entry name" value="Znf_C2H2_type"/>
</dbReference>
<keyword evidence="7" id="KW-1185">Reference proteome</keyword>
<evidence type="ECO:0000256" key="2">
    <source>
        <dbReference type="ARBA" id="ARBA00022771"/>
    </source>
</evidence>
<dbReference type="Gene3D" id="3.30.160.60">
    <property type="entry name" value="Classic Zinc Finger"/>
    <property type="match status" value="3"/>
</dbReference>
<feature type="domain" description="C2H2-type" evidence="5">
    <location>
        <begin position="286"/>
        <end position="313"/>
    </location>
</feature>
<dbReference type="PROSITE" id="PS50157">
    <property type="entry name" value="ZINC_FINGER_C2H2_2"/>
    <property type="match status" value="3"/>
</dbReference>
<evidence type="ECO:0000256" key="1">
    <source>
        <dbReference type="ARBA" id="ARBA00022723"/>
    </source>
</evidence>
<dbReference type="PROSITE" id="PS00028">
    <property type="entry name" value="ZINC_FINGER_C2H2_1"/>
    <property type="match status" value="3"/>
</dbReference>
<reference evidence="6 7" key="1">
    <citation type="submission" date="2021-06" db="EMBL/GenBank/DDBJ databases">
        <title>Caerostris darwini draft genome.</title>
        <authorList>
            <person name="Kono N."/>
            <person name="Arakawa K."/>
        </authorList>
    </citation>
    <scope>NUCLEOTIDE SEQUENCE [LARGE SCALE GENOMIC DNA]</scope>
</reference>
<dbReference type="PANTHER" id="PTHR23235:SF60">
    <property type="entry name" value="STRIPE, ISOFORM D"/>
    <property type="match status" value="1"/>
</dbReference>
<feature type="domain" description="C2H2-type" evidence="5">
    <location>
        <begin position="258"/>
        <end position="285"/>
    </location>
</feature>
<evidence type="ECO:0000313" key="7">
    <source>
        <dbReference type="Proteomes" id="UP001054837"/>
    </source>
</evidence>
<name>A0AAV4WRQ5_9ARAC</name>
<dbReference type="GO" id="GO:0000978">
    <property type="term" value="F:RNA polymerase II cis-regulatory region sequence-specific DNA binding"/>
    <property type="evidence" value="ECO:0007669"/>
    <property type="project" value="TreeGrafter"/>
</dbReference>
<evidence type="ECO:0000256" key="3">
    <source>
        <dbReference type="ARBA" id="ARBA00022833"/>
    </source>
</evidence>
<gene>
    <name evidence="6" type="primary">egr1_0</name>
    <name evidence="6" type="ORF">CDAR_205271</name>
</gene>
<evidence type="ECO:0000256" key="4">
    <source>
        <dbReference type="PROSITE-ProRule" id="PRU00042"/>
    </source>
</evidence>
<feature type="domain" description="C2H2-type" evidence="5">
    <location>
        <begin position="228"/>
        <end position="257"/>
    </location>
</feature>
<evidence type="ECO:0000259" key="5">
    <source>
        <dbReference type="PROSITE" id="PS50157"/>
    </source>
</evidence>
<dbReference type="GO" id="GO:0008270">
    <property type="term" value="F:zinc ion binding"/>
    <property type="evidence" value="ECO:0007669"/>
    <property type="project" value="UniProtKB-KW"/>
</dbReference>
<dbReference type="InterPro" id="IPR036236">
    <property type="entry name" value="Znf_C2H2_sf"/>
</dbReference>
<dbReference type="Proteomes" id="UP001054837">
    <property type="component" value="Unassembled WGS sequence"/>
</dbReference>
<protein>
    <submittedName>
        <fullName evidence="6">Early growth response protein 1</fullName>
    </submittedName>
</protein>
<dbReference type="FunFam" id="3.30.160.60:FF:000515">
    <property type="entry name" value="early growth response protein 4"/>
    <property type="match status" value="1"/>
</dbReference>
<dbReference type="SMART" id="SM00355">
    <property type="entry name" value="ZnF_C2H2"/>
    <property type="match status" value="3"/>
</dbReference>
<dbReference type="SUPFAM" id="SSF57667">
    <property type="entry name" value="beta-beta-alpha zinc fingers"/>
    <property type="match status" value="2"/>
</dbReference>
<dbReference type="EMBL" id="BPLQ01015067">
    <property type="protein sequence ID" value="GIY85581.1"/>
    <property type="molecule type" value="Genomic_DNA"/>
</dbReference>
<evidence type="ECO:0000313" key="6">
    <source>
        <dbReference type="EMBL" id="GIY85581.1"/>
    </source>
</evidence>
<dbReference type="AlphaFoldDB" id="A0AAV4WRQ5"/>
<keyword evidence="1" id="KW-0479">Metal-binding</keyword>
<comment type="caution">
    <text evidence="6">The sequence shown here is derived from an EMBL/GenBank/DDBJ whole genome shotgun (WGS) entry which is preliminary data.</text>
</comment>
<sequence length="326" mass="36068">MKRDYDEMEMISNITSEQLIANSRFLNLSSSFNANSAVSQTTAAFGAGGSSPVISSLPLLGTTQEELLRLNYESQFNSSTFNAIQPPSNPTIKIQDAGFPADDINACSSGLSPDELLATVDWNALDPTAYNVFHLPPALFATNLMNSVTEVCSSGVISAAPHFQNCSTGTFTEIPATLPGYTQSLSKDPSEILNQAFESSSVVPKLLAVQARKDPDRPKSMPVQEKRHVCHIDSCDRRFRRSDELKRHLRVHSGQKPFQCQVCMRSFSRSDHLSMHTRTHTGEKPFSCDSCGRRFARNDEKKRHAKVHLKQKTKKKKKKTAVATTT</sequence>